<keyword evidence="5" id="KW-1185">Reference proteome</keyword>
<evidence type="ECO:0000256" key="1">
    <source>
        <dbReference type="ARBA" id="ARBA00004370"/>
    </source>
</evidence>
<organism evidence="5">
    <name type="scientific">Naegleria gruberi</name>
    <name type="common">Amoeba</name>
    <dbReference type="NCBI Taxonomy" id="5762"/>
    <lineage>
        <taxon>Eukaryota</taxon>
        <taxon>Discoba</taxon>
        <taxon>Heterolobosea</taxon>
        <taxon>Tetramitia</taxon>
        <taxon>Eutetramitia</taxon>
        <taxon>Vahlkampfiidae</taxon>
        <taxon>Naegleria</taxon>
    </lineage>
</organism>
<dbReference type="SUPFAM" id="SSF103506">
    <property type="entry name" value="Mitochondrial carrier"/>
    <property type="match status" value="1"/>
</dbReference>
<dbReference type="Gene3D" id="1.50.40.10">
    <property type="entry name" value="Mitochondrial carrier domain"/>
    <property type="match status" value="1"/>
</dbReference>
<accession>D2V324</accession>
<keyword evidence="3" id="KW-0472">Membrane</keyword>
<evidence type="ECO:0000313" key="5">
    <source>
        <dbReference type="Proteomes" id="UP000006671"/>
    </source>
</evidence>
<dbReference type="InParanoid" id="D2V324"/>
<dbReference type="OMA" id="MENSTRA"/>
<dbReference type="RefSeq" id="XP_002681300.1">
    <property type="nucleotide sequence ID" value="XM_002681254.1"/>
</dbReference>
<protein>
    <submittedName>
        <fullName evidence="4">Predicted protein</fullName>
    </submittedName>
</protein>
<sequence>MFNPFKPKNEPAERKCILEHSINQTLYTIDGETFFNELEDASSTIPLGNYSFDQYIDPLIIALGQLINPFSSQQSSQHQFFFNQQLSHTPLPTTDPQKEQQIISEALNTIKTYVNTWTLKSLRKHYLQNYATVDKLLIELRRCFDKNNVTLEQQMIILYITHKFAIATCAPQLVMEVLTYGTLMLPEKNTSPAASIFSEFIPTNILKAKLHKRNTGAIITKILAITLEYYEKNSTFKLLDTWKGKLLMYEEIPFLITKDLKRLFETMRRFMMSRNNGSNGVKEKVSKTAMKYLYNLFDRNLLNLNWMKLSEANDQILNYITSNGIPDELPHMLTLDFLIVKEGEAASIMNLKRIFSERTDKEEDIKHSVSSAAQYFLRIMHFYHCWIDRNHDVNNFVRHHNLSRFNFIKDFFILSTEMVQNLNSKNLSLAFIVHDLRYFECLKVIPQVLERYRTTYYNDIESDLWVEMENSTRAYMEKVSSVHEDLISHMQPVQINIAFGLLNSPIQLPADWKFRSMSLHLGKVKKSIQDIDTSSTSELFEKMSISDCSDSKDSFCSSFQEDPSTMFSRIFPEDTRTIEHIDQIYFEMFLHDYYREEKYPWIENLCNDHGKRQIILFSLCSVLRILFLHCSPTSTDTLRRIHQEVENTISYKKNTNDYNSVSPKDLKNLLKDVLQHTDQLMQISTLNGYYKTIEEGHTIEYYAQENDVFEAIFQKKNHFTEMFRLTSLAHSFSRHLDYLLDENIRTINAHVFLGFPHRDVSLVFNLESCGIEVFQSIIFKLLNIHARYTNAHTENKIREIIQKLNSPYYRNIVMRCVMEAAVRIYFDRMTGDQEMFKNSMTSLSKSQDSMLWFYEDILNTGLKDSSMTSALISHAITTLKSYFTEPGRRLSFDSRLIILSNPSIFSSKECAKVIASRPDIMELLLHHKVDYSSDSLLYYMFRSSILKLAYEHSLVNPDILINNTDYSTTFKMILEQGLRQFNPNDTQDFNSYYDVIATYFRSAAKQSAQEILWGNIIESTDNMLLYLARYWILQKHPEILIRKELREFTLPLSEVIVYKADYYRRDVLSPHLGSIVLELISDLSSDKNLPLKPTTWLIGAVEGLSENSNINQEIFFDLFKASINRLANNETYVDLLVLLCRFLIKRSNTWETYLGQVAQQLQNSQLQHDLDRLRQKLENSNIKNTSITLHKYCFDLFQMVCIATRKVTFSDAVDLLNQNSLSLSSSNLFDSNGETTFFKTFNMLIQILKSNLNSSSSISTFSETYSNVLKYPSSVAMRNLNTSSLMPYCKYIQLLLESPLASSIIRNTNFSLFYCSNSNSKLLLTPCIKNTIPLGEKKKALVAELNIFAGKNQGISCTSGSLFLSKPVVTKRTVPLNYQQFLSNPITVFRQNISNMKYTHTDDYSYMLEVEGLFDDNTRHGIANIIIFNQVGLIDRYLQLKGFRIYVSSMFDFPQLIDSFLVQSLLYPLRRTQWIEQSNIDHDQLNNLNNLNKNDEIPMMVILLQKLGSSASPSPRSSLSVLPDEAAELFNLYHGYTMFAVGHGLKALLMKFSMGHQMATIITHPIMVGIHRVGCDLSNTREWKEELGKVITLNGMFGGLFRGIIPQLIANYLVNIVNRSNVFNGLVIPGISYYPFLGEIFPFVKRVMIGVAAGLVSYPFTTLSLRMQMNPEVAMGDIISEMTNEGISGIYAGFSTHLVANILTAVLHKFLDLVIRKPLKTQRYY</sequence>
<dbReference type="InterPro" id="IPR023395">
    <property type="entry name" value="MCP_dom_sf"/>
</dbReference>
<proteinExistence type="predicted"/>
<reference evidence="4 5" key="1">
    <citation type="journal article" date="2010" name="Cell">
        <title>The genome of Naegleria gruberi illuminates early eukaryotic versatility.</title>
        <authorList>
            <person name="Fritz-Laylin L.K."/>
            <person name="Prochnik S.E."/>
            <person name="Ginger M.L."/>
            <person name="Dacks J.B."/>
            <person name="Carpenter M.L."/>
            <person name="Field M.C."/>
            <person name="Kuo A."/>
            <person name="Paredez A."/>
            <person name="Chapman J."/>
            <person name="Pham J."/>
            <person name="Shu S."/>
            <person name="Neupane R."/>
            <person name="Cipriano M."/>
            <person name="Mancuso J."/>
            <person name="Tu H."/>
            <person name="Salamov A."/>
            <person name="Lindquist E."/>
            <person name="Shapiro H."/>
            <person name="Lucas S."/>
            <person name="Grigoriev I.V."/>
            <person name="Cande W.Z."/>
            <person name="Fulton C."/>
            <person name="Rokhsar D.S."/>
            <person name="Dawson S.C."/>
        </authorList>
    </citation>
    <scope>NUCLEOTIDE SEQUENCE [LARGE SCALE GENOMIC DNA]</scope>
    <source>
        <strain evidence="4 5">NEG-M</strain>
    </source>
</reference>
<gene>
    <name evidence="4" type="ORF">NAEGRDRAFT_56974</name>
</gene>
<name>D2V324_NAEGR</name>
<dbReference type="OrthoDB" id="10392330at2759"/>
<dbReference type="GeneID" id="8852423"/>
<dbReference type="VEuPathDB" id="AmoebaDB:NAEGRDRAFT_56974"/>
<evidence type="ECO:0000313" key="4">
    <source>
        <dbReference type="EMBL" id="EFC48556.1"/>
    </source>
</evidence>
<evidence type="ECO:0000256" key="2">
    <source>
        <dbReference type="ARBA" id="ARBA00022692"/>
    </source>
</evidence>
<dbReference type="EMBL" id="GG738850">
    <property type="protein sequence ID" value="EFC48556.1"/>
    <property type="molecule type" value="Genomic_DNA"/>
</dbReference>
<comment type="subcellular location">
    <subcellularLocation>
        <location evidence="1">Membrane</location>
    </subcellularLocation>
</comment>
<keyword evidence="2" id="KW-0812">Transmembrane</keyword>
<dbReference type="GO" id="GO:0016020">
    <property type="term" value="C:membrane"/>
    <property type="evidence" value="ECO:0007669"/>
    <property type="project" value="UniProtKB-SubCell"/>
</dbReference>
<dbReference type="Proteomes" id="UP000006671">
    <property type="component" value="Unassembled WGS sequence"/>
</dbReference>
<evidence type="ECO:0000256" key="3">
    <source>
        <dbReference type="ARBA" id="ARBA00023136"/>
    </source>
</evidence>
<dbReference type="KEGG" id="ngr:NAEGRDRAFT_56974"/>